<keyword evidence="11" id="KW-1185">Reference proteome</keyword>
<evidence type="ECO:0000256" key="3">
    <source>
        <dbReference type="ARBA" id="ARBA00023157"/>
    </source>
</evidence>
<evidence type="ECO:0000313" key="10">
    <source>
        <dbReference type="EnsemblMetazoa" id="XP_004923933.1"/>
    </source>
</evidence>
<evidence type="ECO:0000256" key="7">
    <source>
        <dbReference type="RuleBase" id="RU363034"/>
    </source>
</evidence>
<accession>A0A8R2AFU8</accession>
<dbReference type="GO" id="GO:0006508">
    <property type="term" value="P:proteolysis"/>
    <property type="evidence" value="ECO:0007669"/>
    <property type="project" value="UniProtKB-KW"/>
</dbReference>
<dbReference type="PANTHER" id="PTHR24252">
    <property type="entry name" value="ACROSIN-RELATED"/>
    <property type="match status" value="1"/>
</dbReference>
<dbReference type="InterPro" id="IPR001314">
    <property type="entry name" value="Peptidase_S1A"/>
</dbReference>
<dbReference type="InterPro" id="IPR001254">
    <property type="entry name" value="Trypsin_dom"/>
</dbReference>
<keyword evidence="8" id="KW-0732">Signal</keyword>
<dbReference type="CDD" id="cd00190">
    <property type="entry name" value="Tryp_SPc"/>
    <property type="match status" value="1"/>
</dbReference>
<dbReference type="PROSITE" id="PS00135">
    <property type="entry name" value="TRYPSIN_SER"/>
    <property type="match status" value="1"/>
</dbReference>
<protein>
    <recommendedName>
        <fullName evidence="9">Peptidase S1 domain-containing protein</fullName>
    </recommendedName>
</protein>
<comment type="function">
    <text evidence="5">Fibrinolytic activity; shows preferential cleavage of Arg-Gly bonds in all three fibrinogen chains. Contact with the caterpillars causes severe bleeding, due the anticoagulant effect of the protein.</text>
</comment>
<dbReference type="GO" id="GO:0004252">
    <property type="term" value="F:serine-type endopeptidase activity"/>
    <property type="evidence" value="ECO:0007669"/>
    <property type="project" value="InterPro"/>
</dbReference>
<keyword evidence="6" id="KW-1205">Fibrinolytic toxin</keyword>
<evidence type="ECO:0000256" key="5">
    <source>
        <dbReference type="ARBA" id="ARBA00055534"/>
    </source>
</evidence>
<comment type="subcellular location">
    <subcellularLocation>
        <location evidence="1">Secreted</location>
        <location evidence="1">Extracellular space</location>
    </subcellularLocation>
</comment>
<evidence type="ECO:0000256" key="6">
    <source>
        <dbReference type="ARBA" id="ARBA00084094"/>
    </source>
</evidence>
<dbReference type="Pfam" id="PF00089">
    <property type="entry name" value="Trypsin"/>
    <property type="match status" value="1"/>
</dbReference>
<dbReference type="PROSITE" id="PS00134">
    <property type="entry name" value="TRYPSIN_HIS"/>
    <property type="match status" value="1"/>
</dbReference>
<dbReference type="AlphaFoldDB" id="A0A8R2AFU8"/>
<feature type="domain" description="Peptidase S1" evidence="9">
    <location>
        <begin position="57"/>
        <end position="292"/>
    </location>
</feature>
<evidence type="ECO:0000313" key="11">
    <source>
        <dbReference type="Proteomes" id="UP000005204"/>
    </source>
</evidence>
<feature type="chain" id="PRO_5035760645" description="Peptidase S1 domain-containing protein" evidence="8">
    <location>
        <begin position="19"/>
        <end position="292"/>
    </location>
</feature>
<name>A0A8R2AFU8_BOMMO</name>
<reference evidence="11" key="1">
    <citation type="journal article" date="2008" name="Insect Biochem. Mol. Biol.">
        <title>The genome of a lepidopteran model insect, the silkworm Bombyx mori.</title>
        <authorList>
            <consortium name="International Silkworm Genome Consortium"/>
        </authorList>
    </citation>
    <scope>NUCLEOTIDE SEQUENCE [LARGE SCALE GENOMIC DNA]</scope>
    <source>
        <strain evidence="11">p50T</strain>
    </source>
</reference>
<proteinExistence type="predicted"/>
<dbReference type="EnsemblMetazoa" id="XM_004923876.3">
    <property type="protein sequence ID" value="XP_004923933.1"/>
    <property type="gene ID" value="LOC101738432"/>
</dbReference>
<evidence type="ECO:0000256" key="8">
    <source>
        <dbReference type="SAM" id="SignalP"/>
    </source>
</evidence>
<keyword evidence="7" id="KW-0645">Protease</keyword>
<dbReference type="InterPro" id="IPR018114">
    <property type="entry name" value="TRYPSIN_HIS"/>
</dbReference>
<dbReference type="FunFam" id="2.40.10.10:FF:000068">
    <property type="entry name" value="transmembrane protease serine 2"/>
    <property type="match status" value="1"/>
</dbReference>
<organism evidence="10 11">
    <name type="scientific">Bombyx mori</name>
    <name type="common">Silk moth</name>
    <dbReference type="NCBI Taxonomy" id="7091"/>
    <lineage>
        <taxon>Eukaryota</taxon>
        <taxon>Metazoa</taxon>
        <taxon>Ecdysozoa</taxon>
        <taxon>Arthropoda</taxon>
        <taxon>Hexapoda</taxon>
        <taxon>Insecta</taxon>
        <taxon>Pterygota</taxon>
        <taxon>Neoptera</taxon>
        <taxon>Endopterygota</taxon>
        <taxon>Lepidoptera</taxon>
        <taxon>Glossata</taxon>
        <taxon>Ditrysia</taxon>
        <taxon>Bombycoidea</taxon>
        <taxon>Bombycidae</taxon>
        <taxon>Bombycinae</taxon>
        <taxon>Bombyx</taxon>
    </lineage>
</organism>
<dbReference type="SUPFAM" id="SSF50494">
    <property type="entry name" value="Trypsin-like serine proteases"/>
    <property type="match status" value="1"/>
</dbReference>
<dbReference type="SMR" id="A0A8R2AFU8"/>
<keyword evidence="2" id="KW-0800">Toxin</keyword>
<dbReference type="InterPro" id="IPR043504">
    <property type="entry name" value="Peptidase_S1_PA_chymotrypsin"/>
</dbReference>
<gene>
    <name evidence="10" type="primary">101738432</name>
</gene>
<reference evidence="10" key="2">
    <citation type="submission" date="2022-06" db="UniProtKB">
        <authorList>
            <consortium name="EnsemblMetazoa"/>
        </authorList>
    </citation>
    <scope>IDENTIFICATION</scope>
    <source>
        <strain evidence="10">p50T (Dazao)</strain>
    </source>
</reference>
<dbReference type="KEGG" id="bmor:101738432"/>
<keyword evidence="3" id="KW-1015">Disulfide bond</keyword>
<dbReference type="GO" id="GO:0005576">
    <property type="term" value="C:extracellular region"/>
    <property type="evidence" value="ECO:0007669"/>
    <property type="project" value="UniProtKB-SubCell"/>
</dbReference>
<dbReference type="InterPro" id="IPR009003">
    <property type="entry name" value="Peptidase_S1_PA"/>
</dbReference>
<keyword evidence="4" id="KW-1199">Hemostasis impairing toxin</keyword>
<dbReference type="PRINTS" id="PR00722">
    <property type="entry name" value="CHYMOTRYPSIN"/>
</dbReference>
<dbReference type="SMART" id="SM00020">
    <property type="entry name" value="Tryp_SPc"/>
    <property type="match status" value="1"/>
</dbReference>
<sequence length="292" mass="31389">MKLFVLCIALCQVLWASGHVLPEFEPISLNYHEAEGIPAAERIKRIEEAVDFDGTRIAGGSTARLGDHPFLAGLLVLLQNRRTSVCGSSILTNTRLVTAAHCWWDGTNQGTEITAVFGSVTLFSGGTRVTTRTIAMHGSFNTRNLNNDIAIITVPRINFNNNIQRIAIPNSSQSFLSFVGSWAQCAGFGVTRDSENINNNQVLRQVNLQVVNNIDCSTVYGFNIIDSTLCTSGRGNVGPCGGDSGGPVSLVHSGQRILIGVVSFHSANGCNIGFPGGHARVTSFRSWINARI</sequence>
<evidence type="ECO:0000256" key="1">
    <source>
        <dbReference type="ARBA" id="ARBA00004239"/>
    </source>
</evidence>
<evidence type="ECO:0000259" key="9">
    <source>
        <dbReference type="PROSITE" id="PS50240"/>
    </source>
</evidence>
<keyword evidence="7" id="KW-0720">Serine protease</keyword>
<dbReference type="PROSITE" id="PS50240">
    <property type="entry name" value="TRYPSIN_DOM"/>
    <property type="match status" value="1"/>
</dbReference>
<dbReference type="GO" id="GO:0090729">
    <property type="term" value="F:toxin activity"/>
    <property type="evidence" value="ECO:0007669"/>
    <property type="project" value="UniProtKB-KW"/>
</dbReference>
<evidence type="ECO:0000256" key="4">
    <source>
        <dbReference type="ARBA" id="ARBA00023240"/>
    </source>
</evidence>
<dbReference type="Proteomes" id="UP000005204">
    <property type="component" value="Unassembled WGS sequence"/>
</dbReference>
<dbReference type="InterPro" id="IPR033116">
    <property type="entry name" value="TRYPSIN_SER"/>
</dbReference>
<feature type="signal peptide" evidence="8">
    <location>
        <begin position="1"/>
        <end position="18"/>
    </location>
</feature>
<dbReference type="PANTHER" id="PTHR24252:SF28">
    <property type="entry name" value="TRANSMEMBRANE PROTEASE SERINE 11C ISOFORM X1"/>
    <property type="match status" value="1"/>
</dbReference>
<dbReference type="OMA" id="VIRNEAC"/>
<dbReference type="Gene3D" id="2.40.10.10">
    <property type="entry name" value="Trypsin-like serine proteases"/>
    <property type="match status" value="2"/>
</dbReference>
<keyword evidence="7" id="KW-0378">Hydrolase</keyword>
<dbReference type="OrthoDB" id="5565075at2759"/>
<evidence type="ECO:0000256" key="2">
    <source>
        <dbReference type="ARBA" id="ARBA00022656"/>
    </source>
</evidence>